<proteinExistence type="predicted"/>
<organism evidence="2 3">
    <name type="scientific">Portunus trituberculatus</name>
    <name type="common">Swimming crab</name>
    <name type="synonym">Neptunus trituberculatus</name>
    <dbReference type="NCBI Taxonomy" id="210409"/>
    <lineage>
        <taxon>Eukaryota</taxon>
        <taxon>Metazoa</taxon>
        <taxon>Ecdysozoa</taxon>
        <taxon>Arthropoda</taxon>
        <taxon>Crustacea</taxon>
        <taxon>Multicrustacea</taxon>
        <taxon>Malacostraca</taxon>
        <taxon>Eumalacostraca</taxon>
        <taxon>Eucarida</taxon>
        <taxon>Decapoda</taxon>
        <taxon>Pleocyemata</taxon>
        <taxon>Brachyura</taxon>
        <taxon>Eubrachyura</taxon>
        <taxon>Portunoidea</taxon>
        <taxon>Portunidae</taxon>
        <taxon>Portuninae</taxon>
        <taxon>Portunus</taxon>
    </lineage>
</organism>
<evidence type="ECO:0000256" key="1">
    <source>
        <dbReference type="SAM" id="MobiDB-lite"/>
    </source>
</evidence>
<feature type="region of interest" description="Disordered" evidence="1">
    <location>
        <begin position="1"/>
        <end position="53"/>
    </location>
</feature>
<evidence type="ECO:0000313" key="2">
    <source>
        <dbReference type="EMBL" id="MPC14428.1"/>
    </source>
</evidence>
<name>A0A5B7CYS9_PORTR</name>
<dbReference type="Proteomes" id="UP000324222">
    <property type="component" value="Unassembled WGS sequence"/>
</dbReference>
<dbReference type="EMBL" id="VSRR010000351">
    <property type="protein sequence ID" value="MPC14428.1"/>
    <property type="molecule type" value="Genomic_DNA"/>
</dbReference>
<evidence type="ECO:0000313" key="3">
    <source>
        <dbReference type="Proteomes" id="UP000324222"/>
    </source>
</evidence>
<reference evidence="2 3" key="1">
    <citation type="submission" date="2019-05" db="EMBL/GenBank/DDBJ databases">
        <title>Another draft genome of Portunus trituberculatus and its Hox gene families provides insights of decapod evolution.</title>
        <authorList>
            <person name="Jeong J.-H."/>
            <person name="Song I."/>
            <person name="Kim S."/>
            <person name="Choi T."/>
            <person name="Kim D."/>
            <person name="Ryu S."/>
            <person name="Kim W."/>
        </authorList>
    </citation>
    <scope>NUCLEOTIDE SEQUENCE [LARGE SCALE GENOMIC DNA]</scope>
    <source>
        <tissue evidence="2">Muscle</tissue>
    </source>
</reference>
<protein>
    <submittedName>
        <fullName evidence="2">Uncharacterized protein</fullName>
    </submittedName>
</protein>
<feature type="compositionally biased region" description="Polar residues" evidence="1">
    <location>
        <begin position="14"/>
        <end position="24"/>
    </location>
</feature>
<feature type="compositionally biased region" description="Polar residues" evidence="1">
    <location>
        <begin position="33"/>
        <end position="53"/>
    </location>
</feature>
<keyword evidence="3" id="KW-1185">Reference proteome</keyword>
<accession>A0A5B7CYS9</accession>
<gene>
    <name evidence="2" type="ORF">E2C01_007194</name>
</gene>
<sequence>MGSGGGVIGRGRSPIQTPPFTMASTRHDYYASKSPTQTAALPRQPTHNAHTNATLAPQVHQSCHLNHLIH</sequence>
<dbReference type="AlphaFoldDB" id="A0A5B7CYS9"/>
<comment type="caution">
    <text evidence="2">The sequence shown here is derived from an EMBL/GenBank/DDBJ whole genome shotgun (WGS) entry which is preliminary data.</text>
</comment>